<comment type="caution">
    <text evidence="5">The sequence shown here is derived from an EMBL/GenBank/DDBJ whole genome shotgun (WGS) entry which is preliminary data.</text>
</comment>
<evidence type="ECO:0000256" key="1">
    <source>
        <dbReference type="ARBA" id="ARBA00004370"/>
    </source>
</evidence>
<dbReference type="GO" id="GO:0016747">
    <property type="term" value="F:acyltransferase activity, transferring groups other than amino-acyl groups"/>
    <property type="evidence" value="ECO:0007669"/>
    <property type="project" value="InterPro"/>
</dbReference>
<keyword evidence="5" id="KW-0012">Acyltransferase</keyword>
<protein>
    <submittedName>
        <fullName evidence="5">Acyltransferase</fullName>
    </submittedName>
</protein>
<proteinExistence type="inferred from homology"/>
<feature type="transmembrane region" description="Helical" evidence="3">
    <location>
        <begin position="212"/>
        <end position="232"/>
    </location>
</feature>
<name>A0A3M8HIM1_9BACI</name>
<evidence type="ECO:0000256" key="2">
    <source>
        <dbReference type="ARBA" id="ARBA00007400"/>
    </source>
</evidence>
<feature type="transmembrane region" description="Helical" evidence="3">
    <location>
        <begin position="12"/>
        <end position="30"/>
    </location>
</feature>
<sequence length="359" mass="41771">MKNENKPIRESNFELLRIVSMFMIMILHIGTHGIQKYIDTSTLSSFNEMLYHFLRSLSIIAVNIYVLISAYFLSQSTFKLKKLVLLFVETSFFFTLIFAITSIFGYPDFNMTSLKESLFAVIFGKYWFVTAYFVLFALSPYLNKLLNTISKKEHLNLIVITTLICCAWQFYYANSSIGIGKGYGVPFFIYLYIVGAYIRNYQFILKDLNKNLYLISYLVLAIVNTMIVMSAANTEGDIGRWYNYNSPIVLIMSYALFQYFRKTQIKSAVINTISKYVFGIYLLHEHTNMRSFLWIDSGVVEKITNLNNYMFIIYTLEYSIIVFISCWIGSYIISKVFSFIMSNVDKVLLFIKGKMKMAV</sequence>
<accession>A0A3M8HIM1</accession>
<feature type="transmembrane region" description="Helical" evidence="3">
    <location>
        <begin position="183"/>
        <end position="200"/>
    </location>
</feature>
<keyword evidence="5" id="KW-0808">Transferase</keyword>
<reference evidence="5 6" key="1">
    <citation type="journal article" date="2014" name="Int. J. Syst. Evol. Microbiol.">
        <title>Lysinibacillus halotolerans sp. nov., isolated from saline-alkaline soil.</title>
        <authorList>
            <person name="Kong D."/>
            <person name="Wang Y."/>
            <person name="Zhao B."/>
            <person name="Li Y."/>
            <person name="Song J."/>
            <person name="Zhai Y."/>
            <person name="Zhang C."/>
            <person name="Wang H."/>
            <person name="Chen X."/>
            <person name="Zhao B."/>
            <person name="Ruan Z."/>
        </authorList>
    </citation>
    <scope>NUCLEOTIDE SEQUENCE [LARGE SCALE GENOMIC DNA]</scope>
    <source>
        <strain evidence="5 6">MCCC 1A12703</strain>
    </source>
</reference>
<comment type="similarity">
    <text evidence="2">Belongs to the acyltransferase 3 family.</text>
</comment>
<dbReference type="AlphaFoldDB" id="A0A3M8HIM1"/>
<dbReference type="RefSeq" id="WP_122970465.1">
    <property type="nucleotide sequence ID" value="NZ_RHLQ01000001.1"/>
</dbReference>
<feature type="transmembrane region" description="Helical" evidence="3">
    <location>
        <begin position="50"/>
        <end position="72"/>
    </location>
</feature>
<feature type="transmembrane region" description="Helical" evidence="3">
    <location>
        <begin position="244"/>
        <end position="260"/>
    </location>
</feature>
<keyword evidence="6" id="KW-1185">Reference proteome</keyword>
<evidence type="ECO:0000313" key="6">
    <source>
        <dbReference type="Proteomes" id="UP000279909"/>
    </source>
</evidence>
<keyword evidence="3" id="KW-1133">Transmembrane helix</keyword>
<gene>
    <name evidence="5" type="ORF">EC501_01265</name>
</gene>
<feature type="transmembrane region" description="Helical" evidence="3">
    <location>
        <begin position="311"/>
        <end position="333"/>
    </location>
</feature>
<dbReference type="OrthoDB" id="9816377at2"/>
<dbReference type="Pfam" id="PF01757">
    <property type="entry name" value="Acyl_transf_3"/>
    <property type="match status" value="1"/>
</dbReference>
<comment type="subcellular location">
    <subcellularLocation>
        <location evidence="1">Membrane</location>
    </subcellularLocation>
</comment>
<feature type="domain" description="Acyltransferase 3" evidence="4">
    <location>
        <begin position="12"/>
        <end position="328"/>
    </location>
</feature>
<keyword evidence="3" id="KW-0472">Membrane</keyword>
<keyword evidence="3" id="KW-0812">Transmembrane</keyword>
<feature type="transmembrane region" description="Helical" evidence="3">
    <location>
        <begin position="84"/>
        <end position="106"/>
    </location>
</feature>
<dbReference type="InterPro" id="IPR002656">
    <property type="entry name" value="Acyl_transf_3_dom"/>
</dbReference>
<evidence type="ECO:0000313" key="5">
    <source>
        <dbReference type="EMBL" id="RND01821.1"/>
    </source>
</evidence>
<dbReference type="EMBL" id="RHLQ01000001">
    <property type="protein sequence ID" value="RND01821.1"/>
    <property type="molecule type" value="Genomic_DNA"/>
</dbReference>
<feature type="transmembrane region" description="Helical" evidence="3">
    <location>
        <begin position="154"/>
        <end position="171"/>
    </location>
</feature>
<feature type="transmembrane region" description="Helical" evidence="3">
    <location>
        <begin position="267"/>
        <end position="284"/>
    </location>
</feature>
<evidence type="ECO:0000259" key="4">
    <source>
        <dbReference type="Pfam" id="PF01757"/>
    </source>
</evidence>
<evidence type="ECO:0000256" key="3">
    <source>
        <dbReference type="SAM" id="Phobius"/>
    </source>
</evidence>
<feature type="transmembrane region" description="Helical" evidence="3">
    <location>
        <begin position="118"/>
        <end position="142"/>
    </location>
</feature>
<dbReference type="Proteomes" id="UP000279909">
    <property type="component" value="Unassembled WGS sequence"/>
</dbReference>
<organism evidence="5 6">
    <name type="scientific">Lysinibacillus halotolerans</name>
    <dbReference type="NCBI Taxonomy" id="1368476"/>
    <lineage>
        <taxon>Bacteria</taxon>
        <taxon>Bacillati</taxon>
        <taxon>Bacillota</taxon>
        <taxon>Bacilli</taxon>
        <taxon>Bacillales</taxon>
        <taxon>Bacillaceae</taxon>
        <taxon>Lysinibacillus</taxon>
    </lineage>
</organism>